<feature type="domain" description="MacB-like periplasmic core" evidence="8">
    <location>
        <begin position="20"/>
        <end position="244"/>
    </location>
</feature>
<feature type="transmembrane region" description="Helical" evidence="6">
    <location>
        <begin position="338"/>
        <end position="364"/>
    </location>
</feature>
<feature type="transmembrane region" description="Helical" evidence="6">
    <location>
        <begin position="21"/>
        <end position="42"/>
    </location>
</feature>
<dbReference type="GO" id="GO:0022857">
    <property type="term" value="F:transmembrane transporter activity"/>
    <property type="evidence" value="ECO:0007669"/>
    <property type="project" value="TreeGrafter"/>
</dbReference>
<dbReference type="PANTHER" id="PTHR30572">
    <property type="entry name" value="MEMBRANE COMPONENT OF TRANSPORTER-RELATED"/>
    <property type="match status" value="1"/>
</dbReference>
<dbReference type="InterPro" id="IPR025857">
    <property type="entry name" value="MacB_PCD"/>
</dbReference>
<proteinExistence type="predicted"/>
<feature type="transmembrane region" description="Helical" evidence="6">
    <location>
        <begin position="428"/>
        <end position="452"/>
    </location>
</feature>
<dbReference type="AlphaFoldDB" id="A0A6G9B023"/>
<evidence type="ECO:0000256" key="4">
    <source>
        <dbReference type="ARBA" id="ARBA00022989"/>
    </source>
</evidence>
<keyword evidence="2" id="KW-1003">Cell membrane</keyword>
<feature type="domain" description="ABC3 transporter permease C-terminal" evidence="7">
    <location>
        <begin position="297"/>
        <end position="410"/>
    </location>
</feature>
<dbReference type="KEGG" id="spib:G8759_27070"/>
<evidence type="ECO:0000259" key="8">
    <source>
        <dbReference type="Pfam" id="PF12704"/>
    </source>
</evidence>
<feature type="domain" description="MacB-like periplasmic core" evidence="8">
    <location>
        <begin position="469"/>
        <end position="607"/>
    </location>
</feature>
<dbReference type="Pfam" id="PF12704">
    <property type="entry name" value="MacB_PCD"/>
    <property type="match status" value="2"/>
</dbReference>
<dbReference type="Proteomes" id="UP000501802">
    <property type="component" value="Chromosome"/>
</dbReference>
<feature type="transmembrane region" description="Helical" evidence="6">
    <location>
        <begin position="682"/>
        <end position="706"/>
    </location>
</feature>
<evidence type="ECO:0000259" key="7">
    <source>
        <dbReference type="Pfam" id="PF02687"/>
    </source>
</evidence>
<accession>A0A6G9B023</accession>
<evidence type="ECO:0000256" key="3">
    <source>
        <dbReference type="ARBA" id="ARBA00022692"/>
    </source>
</evidence>
<evidence type="ECO:0000256" key="6">
    <source>
        <dbReference type="SAM" id="Phobius"/>
    </source>
</evidence>
<dbReference type="Pfam" id="PF02687">
    <property type="entry name" value="FtsX"/>
    <property type="match status" value="2"/>
</dbReference>
<evidence type="ECO:0000256" key="5">
    <source>
        <dbReference type="ARBA" id="ARBA00023136"/>
    </source>
</evidence>
<evidence type="ECO:0000256" key="1">
    <source>
        <dbReference type="ARBA" id="ARBA00004651"/>
    </source>
</evidence>
<reference evidence="9 10" key="1">
    <citation type="submission" date="2020-03" db="EMBL/GenBank/DDBJ databases">
        <authorList>
            <person name="Kim M.K."/>
        </authorList>
    </citation>
    <scope>NUCLEOTIDE SEQUENCE [LARGE SCALE GENOMIC DNA]</scope>
    <source>
        <strain evidence="9 10">BT328</strain>
    </source>
</reference>
<sequence>MLRNHFKIAWRNLINNKAYSAINIFGLAVGLATCLLITLYVFDELSYDKHHESANRLYRVATATKQENWAATAAPTAWGLKNDFPEVEQVTRLLKMPNMEKMLLKYGHNHEQKHFFETNGYYVDSTFFELFTYNFKYGNPKNAINQPNTLVLSESLSNKLFGDENPIGKVINLGLPFGDFNYTVKGVFRESHKSHIDAHFFLSMRNGDVGNWVDQQNNWATNNIFYAYVKLSAGANALSFEQKLPAFLNRHGAADLRALGVSKSLFLQPVTDIYLKSDLDNELMSGGSTTYLYVFGSIAVFLLLIACINFMNLSTARSEKRAKEVGIRKAMGAFKTSLIGQFLGESLLMSILALCFALAFMQLILPVFNDLTKKDLSVFQNPTFLGWIVAITLLTGLLAGFYPAFYLSSFKPIAVLKGRLITTISATALRKGLVVFQFTVSIVLILGAIVIWQQLSFVQNQNLGFTKTQQLVIPLQSSQATGNYTTLKNELLKNPQVVSAASGSTYPGLEASDDLLFYAEGKSVHEAVDINFATVENDYLETLGFKLLYGRAFSKNFTADSTSIILNEVAVNQLGYDAKTAVGKSIYFDWQNVRHPMQIVGVVRNFNFQSLHQTIKPYGLTTTIGDKHRYFIANVHTKEYTKLLATIEKSWKKVNPDTPFSYSFLDQDFQRNYEKEQRTSSIVLYFTLIAIVIACLGLFGLVAFSAEQRTKEIGVRKVLGASVVNIVALLSKDFLQLILVAILIATPIAWYGMTQWLHDFAYKVDIEWWVFALAGLLALGTALLTVSFQSIKAALMNPVTSLRSD</sequence>
<dbReference type="EMBL" id="CP050063">
    <property type="protein sequence ID" value="QIP17976.1"/>
    <property type="molecule type" value="Genomic_DNA"/>
</dbReference>
<organism evidence="9 10">
    <name type="scientific">Spirosoma aureum</name>
    <dbReference type="NCBI Taxonomy" id="2692134"/>
    <lineage>
        <taxon>Bacteria</taxon>
        <taxon>Pseudomonadati</taxon>
        <taxon>Bacteroidota</taxon>
        <taxon>Cytophagia</taxon>
        <taxon>Cytophagales</taxon>
        <taxon>Cytophagaceae</taxon>
        <taxon>Spirosoma</taxon>
    </lineage>
</organism>
<evidence type="ECO:0000313" key="9">
    <source>
        <dbReference type="EMBL" id="QIP17976.1"/>
    </source>
</evidence>
<keyword evidence="3 6" id="KW-0812">Transmembrane</keyword>
<feature type="transmembrane region" description="Helical" evidence="6">
    <location>
        <begin position="384"/>
        <end position="407"/>
    </location>
</feature>
<dbReference type="InterPro" id="IPR003838">
    <property type="entry name" value="ABC3_permease_C"/>
</dbReference>
<feature type="domain" description="ABC3 transporter permease C-terminal" evidence="7">
    <location>
        <begin position="686"/>
        <end position="798"/>
    </location>
</feature>
<evidence type="ECO:0000256" key="2">
    <source>
        <dbReference type="ARBA" id="ARBA00022475"/>
    </source>
</evidence>
<feature type="transmembrane region" description="Helical" evidence="6">
    <location>
        <begin position="291"/>
        <end position="313"/>
    </location>
</feature>
<protein>
    <submittedName>
        <fullName evidence="9">FtsX-like permease family protein</fullName>
    </submittedName>
</protein>
<dbReference type="PANTHER" id="PTHR30572:SF18">
    <property type="entry name" value="ABC-TYPE MACROLIDE FAMILY EXPORT SYSTEM PERMEASE COMPONENT 2"/>
    <property type="match status" value="1"/>
</dbReference>
<keyword evidence="4 6" id="KW-1133">Transmembrane helix</keyword>
<feature type="transmembrane region" description="Helical" evidence="6">
    <location>
        <begin position="718"/>
        <end position="748"/>
    </location>
</feature>
<feature type="transmembrane region" description="Helical" evidence="6">
    <location>
        <begin position="768"/>
        <end position="788"/>
    </location>
</feature>
<keyword evidence="10" id="KW-1185">Reference proteome</keyword>
<name>A0A6G9B023_9BACT</name>
<keyword evidence="5 6" id="KW-0472">Membrane</keyword>
<comment type="subcellular location">
    <subcellularLocation>
        <location evidence="1">Cell membrane</location>
        <topology evidence="1">Multi-pass membrane protein</topology>
    </subcellularLocation>
</comment>
<dbReference type="GO" id="GO:0005886">
    <property type="term" value="C:plasma membrane"/>
    <property type="evidence" value="ECO:0007669"/>
    <property type="project" value="UniProtKB-SubCell"/>
</dbReference>
<evidence type="ECO:0000313" key="10">
    <source>
        <dbReference type="Proteomes" id="UP000501802"/>
    </source>
</evidence>
<gene>
    <name evidence="9" type="ORF">G8759_27070</name>
</gene>
<dbReference type="InterPro" id="IPR050250">
    <property type="entry name" value="Macrolide_Exporter_MacB"/>
</dbReference>